<comment type="similarity">
    <text evidence="1">Belongs to the LysR transcriptional regulatory family.</text>
</comment>
<dbReference type="PANTHER" id="PTHR30537:SF5">
    <property type="entry name" value="HTH-TYPE TRANSCRIPTIONAL ACTIVATOR TTDR-RELATED"/>
    <property type="match status" value="1"/>
</dbReference>
<keyword evidence="2" id="KW-0805">Transcription regulation</keyword>
<dbReference type="Pfam" id="PF00126">
    <property type="entry name" value="HTH_1"/>
    <property type="match status" value="1"/>
</dbReference>
<dbReference type="AlphaFoldDB" id="A0A562ZEF7"/>
<dbReference type="Proteomes" id="UP000318199">
    <property type="component" value="Unassembled WGS sequence"/>
</dbReference>
<evidence type="ECO:0000256" key="3">
    <source>
        <dbReference type="ARBA" id="ARBA00023125"/>
    </source>
</evidence>
<dbReference type="CDD" id="cd08422">
    <property type="entry name" value="PBP2_CrgA_like"/>
    <property type="match status" value="1"/>
</dbReference>
<evidence type="ECO:0000256" key="4">
    <source>
        <dbReference type="ARBA" id="ARBA00023163"/>
    </source>
</evidence>
<dbReference type="RefSeq" id="WP_145897167.1">
    <property type="nucleotide sequence ID" value="NZ_VOBQ01000030.1"/>
</dbReference>
<dbReference type="InterPro" id="IPR036390">
    <property type="entry name" value="WH_DNA-bd_sf"/>
</dbReference>
<accession>A0A562ZEF7</accession>
<dbReference type="SUPFAM" id="SSF46785">
    <property type="entry name" value="Winged helix' DNA-binding domain"/>
    <property type="match status" value="1"/>
</dbReference>
<name>A0A562ZEF7_9BURK</name>
<dbReference type="OrthoDB" id="9810065at2"/>
<proteinExistence type="inferred from homology"/>
<dbReference type="GO" id="GO:0003677">
    <property type="term" value="F:DNA binding"/>
    <property type="evidence" value="ECO:0007669"/>
    <property type="project" value="UniProtKB-KW"/>
</dbReference>
<evidence type="ECO:0000259" key="5">
    <source>
        <dbReference type="PROSITE" id="PS50931"/>
    </source>
</evidence>
<keyword evidence="7" id="KW-1185">Reference proteome</keyword>
<evidence type="ECO:0000313" key="6">
    <source>
        <dbReference type="EMBL" id="TWO64900.1"/>
    </source>
</evidence>
<keyword evidence="3" id="KW-0238">DNA-binding</keyword>
<dbReference type="PANTHER" id="PTHR30537">
    <property type="entry name" value="HTH-TYPE TRANSCRIPTIONAL REGULATOR"/>
    <property type="match status" value="1"/>
</dbReference>
<evidence type="ECO:0000256" key="2">
    <source>
        <dbReference type="ARBA" id="ARBA00023015"/>
    </source>
</evidence>
<evidence type="ECO:0000313" key="7">
    <source>
        <dbReference type="Proteomes" id="UP000318199"/>
    </source>
</evidence>
<dbReference type="SUPFAM" id="SSF53850">
    <property type="entry name" value="Periplasmic binding protein-like II"/>
    <property type="match status" value="1"/>
</dbReference>
<dbReference type="InterPro" id="IPR058163">
    <property type="entry name" value="LysR-type_TF_proteobact-type"/>
</dbReference>
<dbReference type="InterPro" id="IPR005119">
    <property type="entry name" value="LysR_subst-bd"/>
</dbReference>
<sequence>MERGFGDVMVGSIELFCLAAELESFTAAAAQAGITPAAVSRAIGRLEDRLQVRLFVRSTRKIRLTDGGRAYFMQCRQALNQLQEAERDLTGRQAEPAGLVRISAPTTFGHYVLLPLLPAFRARHPQVRVEVQVSNRNVDFTSEPFDLAIRARNPPDSGLVARLLMQAELVVAASPEYLRRAGIPATPEDLAHHECIQFLLPRTGQRVAWEFRVDGDDVAVATEGGYTCTDDVLAVATLARAGAGLVQTHRFILDEELKAGRLVEVLQAFGGRSRPFSLLYPAGRHMPLRVRALVDFLLERALVDFLLERALVDFLLERTNPEAGL</sequence>
<gene>
    <name evidence="6" type="ORF">FN976_27750</name>
</gene>
<dbReference type="Gene3D" id="3.40.190.290">
    <property type="match status" value="1"/>
</dbReference>
<dbReference type="PROSITE" id="PS50931">
    <property type="entry name" value="HTH_LYSR"/>
    <property type="match status" value="1"/>
</dbReference>
<feature type="domain" description="HTH lysR-type" evidence="5">
    <location>
        <begin position="13"/>
        <end position="65"/>
    </location>
</feature>
<dbReference type="FunFam" id="1.10.10.10:FF:000001">
    <property type="entry name" value="LysR family transcriptional regulator"/>
    <property type="match status" value="1"/>
</dbReference>
<protein>
    <submittedName>
        <fullName evidence="6">LysR family transcriptional regulator</fullName>
    </submittedName>
</protein>
<dbReference type="Gene3D" id="1.10.10.10">
    <property type="entry name" value="Winged helix-like DNA-binding domain superfamily/Winged helix DNA-binding domain"/>
    <property type="match status" value="1"/>
</dbReference>
<dbReference type="EMBL" id="VOBQ01000030">
    <property type="protein sequence ID" value="TWO64900.1"/>
    <property type="molecule type" value="Genomic_DNA"/>
</dbReference>
<keyword evidence="4" id="KW-0804">Transcription</keyword>
<organism evidence="6 7">
    <name type="scientific">Caenimonas sedimenti</name>
    <dbReference type="NCBI Taxonomy" id="2596921"/>
    <lineage>
        <taxon>Bacteria</taxon>
        <taxon>Pseudomonadati</taxon>
        <taxon>Pseudomonadota</taxon>
        <taxon>Betaproteobacteria</taxon>
        <taxon>Burkholderiales</taxon>
        <taxon>Comamonadaceae</taxon>
        <taxon>Caenimonas</taxon>
    </lineage>
</organism>
<dbReference type="GO" id="GO:0003700">
    <property type="term" value="F:DNA-binding transcription factor activity"/>
    <property type="evidence" value="ECO:0007669"/>
    <property type="project" value="InterPro"/>
</dbReference>
<evidence type="ECO:0000256" key="1">
    <source>
        <dbReference type="ARBA" id="ARBA00009437"/>
    </source>
</evidence>
<dbReference type="Pfam" id="PF03466">
    <property type="entry name" value="LysR_substrate"/>
    <property type="match status" value="1"/>
</dbReference>
<comment type="caution">
    <text evidence="6">The sequence shown here is derived from an EMBL/GenBank/DDBJ whole genome shotgun (WGS) entry which is preliminary data.</text>
</comment>
<dbReference type="InterPro" id="IPR000847">
    <property type="entry name" value="LysR_HTH_N"/>
</dbReference>
<dbReference type="InterPro" id="IPR036388">
    <property type="entry name" value="WH-like_DNA-bd_sf"/>
</dbReference>
<reference evidence="6 7" key="1">
    <citation type="submission" date="2019-07" db="EMBL/GenBank/DDBJ databases">
        <title>Caenimonas sedimenti sp. nov., isolated from activated sludge.</title>
        <authorList>
            <person name="Xu J."/>
        </authorList>
    </citation>
    <scope>NUCLEOTIDE SEQUENCE [LARGE SCALE GENOMIC DNA]</scope>
    <source>
        <strain evidence="6 7">HX-9-20</strain>
    </source>
</reference>